<dbReference type="PANTHER" id="PTHR43591">
    <property type="entry name" value="METHYLTRANSFERASE"/>
    <property type="match status" value="1"/>
</dbReference>
<keyword evidence="3 4" id="KW-0949">S-adenosyl-L-methionine</keyword>
<comment type="caution">
    <text evidence="4">Lacks conserved residue(s) required for the propagation of feature annotation.</text>
</comment>
<dbReference type="SUPFAM" id="SSF53335">
    <property type="entry name" value="S-adenosyl-L-methionine-dependent methyltransferases"/>
    <property type="match status" value="1"/>
</dbReference>
<organism evidence="5 6">
    <name type="scientific">candidate division MSBL1 archaeon SCGC-AAA259B11</name>
    <dbReference type="NCBI Taxonomy" id="1698260"/>
    <lineage>
        <taxon>Archaea</taxon>
        <taxon>Methanobacteriati</taxon>
        <taxon>Methanobacteriota</taxon>
        <taxon>candidate division MSBL1</taxon>
    </lineage>
</organism>
<keyword evidence="4" id="KW-0474">Menaquinone biosynthesis</keyword>
<dbReference type="PROSITE" id="PS01184">
    <property type="entry name" value="UBIE_2"/>
    <property type="match status" value="1"/>
</dbReference>
<accession>A0A133U3I3</accession>
<evidence type="ECO:0000256" key="1">
    <source>
        <dbReference type="ARBA" id="ARBA00022603"/>
    </source>
</evidence>
<dbReference type="EMBL" id="LHXK01000084">
    <property type="protein sequence ID" value="KXA88740.1"/>
    <property type="molecule type" value="Genomic_DNA"/>
</dbReference>
<dbReference type="PANTHER" id="PTHR43591:SF24">
    <property type="entry name" value="2-METHOXY-6-POLYPRENYL-1,4-BENZOQUINOL METHYLASE, MITOCHONDRIAL"/>
    <property type="match status" value="1"/>
</dbReference>
<comment type="caution">
    <text evidence="5">The sequence shown here is derived from an EMBL/GenBank/DDBJ whole genome shotgun (WGS) entry which is preliminary data.</text>
</comment>
<feature type="binding site" evidence="4">
    <location>
        <position position="60"/>
    </location>
    <ligand>
        <name>S-adenosyl-L-methionine</name>
        <dbReference type="ChEBI" id="CHEBI:59789"/>
    </ligand>
</feature>
<dbReference type="AlphaFoldDB" id="A0A133U3I3"/>
<dbReference type="HAMAP" id="MF_01813">
    <property type="entry name" value="MenG_UbiE_methyltr"/>
    <property type="match status" value="1"/>
</dbReference>
<comment type="pathway">
    <text evidence="4">Quinol/quinone metabolism; menaquinone biosynthesis; menaquinol from 1,4-dihydroxy-2-naphthoate: step 2/2.</text>
</comment>
<comment type="catalytic activity">
    <reaction evidence="4">
        <text>a 2-demethylmenaquinol + S-adenosyl-L-methionine = a menaquinol + S-adenosyl-L-homocysteine + H(+)</text>
        <dbReference type="Rhea" id="RHEA:42640"/>
        <dbReference type="Rhea" id="RHEA-COMP:9539"/>
        <dbReference type="Rhea" id="RHEA-COMP:9563"/>
        <dbReference type="ChEBI" id="CHEBI:15378"/>
        <dbReference type="ChEBI" id="CHEBI:18151"/>
        <dbReference type="ChEBI" id="CHEBI:55437"/>
        <dbReference type="ChEBI" id="CHEBI:57856"/>
        <dbReference type="ChEBI" id="CHEBI:59789"/>
        <dbReference type="EC" id="2.1.1.163"/>
    </reaction>
</comment>
<dbReference type="InterPro" id="IPR029063">
    <property type="entry name" value="SAM-dependent_MTases_sf"/>
</dbReference>
<comment type="similarity">
    <text evidence="4">Belongs to the class I-like SAM-binding methyltransferase superfamily. MenG/UbiE family.</text>
</comment>
<dbReference type="EC" id="2.1.1.163" evidence="4"/>
<keyword evidence="1 4" id="KW-0489">Methyltransferase</keyword>
<dbReference type="InterPro" id="IPR023576">
    <property type="entry name" value="UbiE/COQ5_MeTrFase_CS"/>
</dbReference>
<evidence type="ECO:0000313" key="6">
    <source>
        <dbReference type="Proteomes" id="UP000070184"/>
    </source>
</evidence>
<dbReference type="Proteomes" id="UP000070184">
    <property type="component" value="Unassembled WGS sequence"/>
</dbReference>
<proteinExistence type="inferred from homology"/>
<name>A0A133U3I3_9EURY</name>
<keyword evidence="2 4" id="KW-0808">Transferase</keyword>
<keyword evidence="5" id="KW-0830">Ubiquinone</keyword>
<dbReference type="Pfam" id="PF01209">
    <property type="entry name" value="Ubie_methyltran"/>
    <property type="match status" value="1"/>
</dbReference>
<dbReference type="PATRIC" id="fig|1698260.3.peg.1103"/>
<feature type="binding site" evidence="4">
    <location>
        <position position="126"/>
    </location>
    <ligand>
        <name>S-adenosyl-L-methionine</name>
        <dbReference type="ChEBI" id="CHEBI:59789"/>
    </ligand>
</feature>
<dbReference type="GO" id="GO:0009234">
    <property type="term" value="P:menaquinone biosynthetic process"/>
    <property type="evidence" value="ECO:0007669"/>
    <property type="project" value="UniProtKB-UniRule"/>
</dbReference>
<dbReference type="PROSITE" id="PS01183">
    <property type="entry name" value="UBIE_1"/>
    <property type="match status" value="1"/>
</dbReference>
<feature type="binding site" evidence="4">
    <location>
        <position position="81"/>
    </location>
    <ligand>
        <name>S-adenosyl-L-methionine</name>
        <dbReference type="ChEBI" id="CHEBI:59789"/>
    </ligand>
</feature>
<evidence type="ECO:0000256" key="2">
    <source>
        <dbReference type="ARBA" id="ARBA00022679"/>
    </source>
</evidence>
<dbReference type="CDD" id="cd02440">
    <property type="entry name" value="AdoMet_MTases"/>
    <property type="match status" value="1"/>
</dbReference>
<reference evidence="5 6" key="1">
    <citation type="journal article" date="2016" name="Sci. Rep.">
        <title>Metabolic traits of an uncultured archaeal lineage -MSBL1- from brine pools of the Red Sea.</title>
        <authorList>
            <person name="Mwirichia R."/>
            <person name="Alam I."/>
            <person name="Rashid M."/>
            <person name="Vinu M."/>
            <person name="Ba-Alawi W."/>
            <person name="Anthony Kamau A."/>
            <person name="Kamanda Ngugi D."/>
            <person name="Goker M."/>
            <person name="Klenk H.P."/>
            <person name="Bajic V."/>
            <person name="Stingl U."/>
        </authorList>
    </citation>
    <scope>NUCLEOTIDE SEQUENCE [LARGE SCALE GENOMIC DNA]</scope>
    <source>
        <strain evidence="5">SCGC-AAA259B11</strain>
    </source>
</reference>
<evidence type="ECO:0000256" key="3">
    <source>
        <dbReference type="ARBA" id="ARBA00022691"/>
    </source>
</evidence>
<dbReference type="NCBIfam" id="TIGR01934">
    <property type="entry name" value="MenG_MenH_UbiE"/>
    <property type="match status" value="1"/>
</dbReference>
<gene>
    <name evidence="4" type="primary">menG</name>
    <name evidence="5" type="ORF">AKJ61_04295</name>
</gene>
<sequence>MKQLQNERDYINAIFSSIVHHYDLMNTLLSLNQDKYWRRFAISKTELDRGGIALDVCCGTGGMLPGLARSVSSQGNVVGIDFNKKMLKKAVENLPEKNLTHCIKLVQGEATNLPFGEDLYDCATISFGLRNIPNMRKTISEMKRVVKPGGKVVSLEFSTPMNPLIRQTYYQYLNYWVPLLGKIINREETYQRLSDSIMSFPHQRKIGELFKKAGLDNTLYFELTGGIATVHVGTA</sequence>
<evidence type="ECO:0000313" key="5">
    <source>
        <dbReference type="EMBL" id="KXA88740.1"/>
    </source>
</evidence>
<comment type="function">
    <text evidence="4">Methyltransferase required for the conversion of demethylmenaquinol (DMKH2) to menaquinol (MKH2).</text>
</comment>
<protein>
    <recommendedName>
        <fullName evidence="4">Demethylmenaquinone methyltransferase</fullName>
        <ecNumber evidence="4">2.1.1.163</ecNumber>
    </recommendedName>
</protein>
<dbReference type="PROSITE" id="PS51608">
    <property type="entry name" value="SAM_MT_UBIE"/>
    <property type="match status" value="1"/>
</dbReference>
<dbReference type="Gene3D" id="3.40.50.150">
    <property type="entry name" value="Vaccinia Virus protein VP39"/>
    <property type="match status" value="1"/>
</dbReference>
<dbReference type="UniPathway" id="UPA00079">
    <property type="reaction ID" value="UER00169"/>
</dbReference>
<keyword evidence="6" id="KW-1185">Reference proteome</keyword>
<dbReference type="GO" id="GO:0032259">
    <property type="term" value="P:methylation"/>
    <property type="evidence" value="ECO:0007669"/>
    <property type="project" value="UniProtKB-KW"/>
</dbReference>
<dbReference type="NCBIfam" id="NF001244">
    <property type="entry name" value="PRK00216.1-5"/>
    <property type="match status" value="1"/>
</dbReference>
<dbReference type="InterPro" id="IPR004033">
    <property type="entry name" value="UbiE/COQ5_MeTrFase"/>
</dbReference>
<evidence type="ECO:0000256" key="4">
    <source>
        <dbReference type="HAMAP-Rule" id="MF_01813"/>
    </source>
</evidence>
<dbReference type="GO" id="GO:0043770">
    <property type="term" value="F:demethylmenaquinone methyltransferase activity"/>
    <property type="evidence" value="ECO:0007669"/>
    <property type="project" value="UniProtKB-UniRule"/>
</dbReference>